<dbReference type="Proteomes" id="UP000177268">
    <property type="component" value="Unassembled WGS sequence"/>
</dbReference>
<feature type="region of interest" description="Disordered" evidence="4">
    <location>
        <begin position="348"/>
        <end position="372"/>
    </location>
</feature>
<feature type="compositionally biased region" description="Low complexity" evidence="4">
    <location>
        <begin position="357"/>
        <end position="368"/>
    </location>
</feature>
<evidence type="ECO:0000313" key="7">
    <source>
        <dbReference type="Proteomes" id="UP000177268"/>
    </source>
</evidence>
<keyword evidence="3" id="KW-0808">Transferase</keyword>
<keyword evidence="3" id="KW-0548">Nucleotidyltransferase</keyword>
<dbReference type="AlphaFoldDB" id="A0A1F5ZGT8"/>
<dbReference type="PRINTS" id="PR00300">
    <property type="entry name" value="CLPPROTEASEA"/>
</dbReference>
<organism evidence="6 7">
    <name type="scientific">Candidatus Gottesmanbacteria bacterium RBG_13_45_10</name>
    <dbReference type="NCBI Taxonomy" id="1798370"/>
    <lineage>
        <taxon>Bacteria</taxon>
        <taxon>Candidatus Gottesmaniibacteriota</taxon>
    </lineage>
</organism>
<dbReference type="GO" id="GO:0005524">
    <property type="term" value="F:ATP binding"/>
    <property type="evidence" value="ECO:0007669"/>
    <property type="project" value="UniProtKB-KW"/>
</dbReference>
<dbReference type="InterPro" id="IPR008921">
    <property type="entry name" value="DNA_pol3_clamp-load_cplx_C"/>
</dbReference>
<dbReference type="EMBL" id="MFIZ01000025">
    <property type="protein sequence ID" value="OGG11513.1"/>
    <property type="molecule type" value="Genomic_DNA"/>
</dbReference>
<comment type="function">
    <text evidence="3">DNA polymerase III is a complex, multichain enzyme responsible for most of the replicative synthesis in bacteria. This DNA polymerase also exhibits 3' to 5' exonuclease activity.</text>
</comment>
<evidence type="ECO:0000256" key="1">
    <source>
        <dbReference type="ARBA" id="ARBA00022932"/>
    </source>
</evidence>
<feature type="domain" description="AAA+ ATPase" evidence="5">
    <location>
        <begin position="35"/>
        <end position="187"/>
    </location>
</feature>
<comment type="caution">
    <text evidence="6">The sequence shown here is derived from an EMBL/GenBank/DDBJ whole genome shotgun (WGS) entry which is preliminary data.</text>
</comment>
<dbReference type="STRING" id="1798370.A2Z00_02685"/>
<comment type="subunit">
    <text evidence="3">DNA polymerase III contains a core (composed of alpha, epsilon and theta chains) that associates with a tau subunit. This core dimerizes to form the POLIII' complex. PolIII' associates with the gamma complex (composed of gamma, delta, delta', psi and chi chains) and with the beta chain to form the complete DNA polymerase III complex.</text>
</comment>
<gene>
    <name evidence="3" type="primary">dnaX</name>
    <name evidence="6" type="ORF">A2Z00_02685</name>
</gene>
<dbReference type="InterPro" id="IPR048448">
    <property type="entry name" value="DnaX-like_C"/>
</dbReference>
<dbReference type="SMART" id="SM00382">
    <property type="entry name" value="AAA"/>
    <property type="match status" value="1"/>
</dbReference>
<dbReference type="InterPro" id="IPR050238">
    <property type="entry name" value="DNA_Rep/Repair_Clamp_Loader"/>
</dbReference>
<dbReference type="CDD" id="cd00009">
    <property type="entry name" value="AAA"/>
    <property type="match status" value="1"/>
</dbReference>
<evidence type="ECO:0000256" key="2">
    <source>
        <dbReference type="ARBA" id="ARBA00049244"/>
    </source>
</evidence>
<dbReference type="EC" id="2.7.7.7" evidence="3"/>
<dbReference type="PANTHER" id="PTHR11669">
    <property type="entry name" value="REPLICATION FACTOR C / DNA POLYMERASE III GAMMA-TAU SUBUNIT"/>
    <property type="match status" value="1"/>
</dbReference>
<keyword evidence="3" id="KW-0547">Nucleotide-binding</keyword>
<dbReference type="Gene3D" id="1.10.8.60">
    <property type="match status" value="1"/>
</dbReference>
<dbReference type="GO" id="GO:0003887">
    <property type="term" value="F:DNA-directed DNA polymerase activity"/>
    <property type="evidence" value="ECO:0007669"/>
    <property type="project" value="UniProtKB-KW"/>
</dbReference>
<name>A0A1F5ZGT8_9BACT</name>
<dbReference type="InterPro" id="IPR003593">
    <property type="entry name" value="AAA+_ATPase"/>
</dbReference>
<evidence type="ECO:0000256" key="4">
    <source>
        <dbReference type="SAM" id="MobiDB-lite"/>
    </source>
</evidence>
<keyword evidence="3" id="KW-0067">ATP-binding</keyword>
<reference evidence="6 7" key="1">
    <citation type="journal article" date="2016" name="Nat. Commun.">
        <title>Thousands of microbial genomes shed light on interconnected biogeochemical processes in an aquifer system.</title>
        <authorList>
            <person name="Anantharaman K."/>
            <person name="Brown C.T."/>
            <person name="Hug L.A."/>
            <person name="Sharon I."/>
            <person name="Castelle C.J."/>
            <person name="Probst A.J."/>
            <person name="Thomas B.C."/>
            <person name="Singh A."/>
            <person name="Wilkins M.J."/>
            <person name="Karaoz U."/>
            <person name="Brodie E.L."/>
            <person name="Williams K.H."/>
            <person name="Hubbard S.S."/>
            <person name="Banfield J.F."/>
        </authorList>
    </citation>
    <scope>NUCLEOTIDE SEQUENCE [LARGE SCALE GENOMIC DNA]</scope>
</reference>
<dbReference type="InterPro" id="IPR027417">
    <property type="entry name" value="P-loop_NTPase"/>
</dbReference>
<keyword evidence="3" id="KW-0235">DNA replication</keyword>
<dbReference type="Pfam" id="PF13177">
    <property type="entry name" value="DNA_pol3_delta2"/>
    <property type="match status" value="1"/>
</dbReference>
<dbReference type="Gene3D" id="1.20.272.10">
    <property type="match status" value="1"/>
</dbReference>
<comment type="catalytic activity">
    <reaction evidence="2 3">
        <text>DNA(n) + a 2'-deoxyribonucleoside 5'-triphosphate = DNA(n+1) + diphosphate</text>
        <dbReference type="Rhea" id="RHEA:22508"/>
        <dbReference type="Rhea" id="RHEA-COMP:17339"/>
        <dbReference type="Rhea" id="RHEA-COMP:17340"/>
        <dbReference type="ChEBI" id="CHEBI:33019"/>
        <dbReference type="ChEBI" id="CHEBI:61560"/>
        <dbReference type="ChEBI" id="CHEBI:173112"/>
        <dbReference type="EC" id="2.7.7.7"/>
    </reaction>
</comment>
<dbReference type="InterPro" id="IPR012763">
    <property type="entry name" value="DNA_pol_III_sug/sutau_N"/>
</dbReference>
<dbReference type="GO" id="GO:0009360">
    <property type="term" value="C:DNA polymerase III complex"/>
    <property type="evidence" value="ECO:0007669"/>
    <property type="project" value="InterPro"/>
</dbReference>
<accession>A0A1F5ZGT8</accession>
<dbReference type="GO" id="GO:0006261">
    <property type="term" value="P:DNA-templated DNA replication"/>
    <property type="evidence" value="ECO:0007669"/>
    <property type="project" value="TreeGrafter"/>
</dbReference>
<dbReference type="InterPro" id="IPR001270">
    <property type="entry name" value="ClpA/B"/>
</dbReference>
<evidence type="ECO:0000259" key="5">
    <source>
        <dbReference type="SMART" id="SM00382"/>
    </source>
</evidence>
<dbReference type="Pfam" id="PF20964">
    <property type="entry name" value="DnaX_C"/>
    <property type="match status" value="1"/>
</dbReference>
<protein>
    <recommendedName>
        <fullName evidence="3">DNA polymerase III subunit gamma/tau</fullName>
        <ecNumber evidence="3">2.7.7.7</ecNumber>
    </recommendedName>
</protein>
<dbReference type="PANTHER" id="PTHR11669:SF0">
    <property type="entry name" value="PROTEIN STICHEL-LIKE 2"/>
    <property type="match status" value="1"/>
</dbReference>
<proteinExistence type="inferred from homology"/>
<dbReference type="Gene3D" id="3.40.50.300">
    <property type="entry name" value="P-loop containing nucleotide triphosphate hydrolases"/>
    <property type="match status" value="1"/>
</dbReference>
<dbReference type="NCBIfam" id="TIGR02397">
    <property type="entry name" value="dnaX_nterm"/>
    <property type="match status" value="1"/>
</dbReference>
<dbReference type="SUPFAM" id="SSF52540">
    <property type="entry name" value="P-loop containing nucleoside triphosphate hydrolases"/>
    <property type="match status" value="1"/>
</dbReference>
<sequence>MSFYRTYRPQVIEEIDNASVKAQLLHLFQKGKKGLPHAFLFSGPRGAGKTTAARLIAKMLNCTKPAKAGPCGACEQCVSIAQGRNLDVLEIDAASNRGIDEIRLLREAVGLAPASATYKVYIIDEVHMLTTEAFNALLKTLEEPPQHVVFVLATTDPQKVPVTIKSRCMAISFGKASQDELRKALGRIKDAEKLHIDEDALLLITTFADGSFRDAVKLLEQLSLYTTSITKESVYTYLPVTDSLVETKFIDSLAKRNAQDALRIVESLVKEGRDIRAFLGAIFSKIHELLTTTILDPSKSHDWSVGELQRLTQALSFAYSEMKSSPIPQLPLELAVVEFCEEKSGSPEVVSADHSVKPGASGASASKKAQGEPLEPIMSQVQQVATGLLTLAKLKEHWSDVIAELKPYNHSVAGVMRSTRPMAVDGGIVTVEAFYSFHKEKLSEPKTKDMLAGVLKKLFGEKVRVEVVLGKK</sequence>
<evidence type="ECO:0000256" key="3">
    <source>
        <dbReference type="RuleBase" id="RU364063"/>
    </source>
</evidence>
<comment type="similarity">
    <text evidence="3">Belongs to the DnaX/STICHEL family.</text>
</comment>
<keyword evidence="1 3" id="KW-0239">DNA-directed DNA polymerase</keyword>
<dbReference type="SUPFAM" id="SSF48019">
    <property type="entry name" value="post-AAA+ oligomerization domain-like"/>
    <property type="match status" value="1"/>
</dbReference>
<dbReference type="GO" id="GO:0003677">
    <property type="term" value="F:DNA binding"/>
    <property type="evidence" value="ECO:0007669"/>
    <property type="project" value="InterPro"/>
</dbReference>
<evidence type="ECO:0000313" key="6">
    <source>
        <dbReference type="EMBL" id="OGG11513.1"/>
    </source>
</evidence>